<dbReference type="Pfam" id="PF12850">
    <property type="entry name" value="Metallophos_2"/>
    <property type="match status" value="1"/>
</dbReference>
<feature type="domain" description="Calcineurin-like phosphoesterase" evidence="3">
    <location>
        <begin position="1"/>
        <end position="153"/>
    </location>
</feature>
<dbReference type="InterPro" id="IPR029052">
    <property type="entry name" value="Metallo-depent_PP-like"/>
</dbReference>
<evidence type="ECO:0000256" key="1">
    <source>
        <dbReference type="ARBA" id="ARBA00008950"/>
    </source>
</evidence>
<dbReference type="OrthoDB" id="9800565at2"/>
<dbReference type="SUPFAM" id="SSF56300">
    <property type="entry name" value="Metallo-dependent phosphatases"/>
    <property type="match status" value="1"/>
</dbReference>
<keyword evidence="5" id="KW-1185">Reference proteome</keyword>
<dbReference type="InterPro" id="IPR000979">
    <property type="entry name" value="Phosphodiesterase_MJ0936/Vps29"/>
</dbReference>
<dbReference type="PANTHER" id="PTHR11124">
    <property type="entry name" value="VACUOLAR SORTING PROTEIN VPS29"/>
    <property type="match status" value="1"/>
</dbReference>
<gene>
    <name evidence="4" type="ORF">SAMN05877753_10897</name>
</gene>
<comment type="similarity">
    <text evidence="1 2">Belongs to the metallophosphoesterase superfamily. YfcE family.</text>
</comment>
<name>A0A285D2L5_9BACI</name>
<evidence type="ECO:0000313" key="5">
    <source>
        <dbReference type="Proteomes" id="UP000219546"/>
    </source>
</evidence>
<dbReference type="EMBL" id="OAOP01000008">
    <property type="protein sequence ID" value="SNX74009.1"/>
    <property type="molecule type" value="Genomic_DNA"/>
</dbReference>
<reference evidence="4 5" key="1">
    <citation type="submission" date="2017-08" db="EMBL/GenBank/DDBJ databases">
        <authorList>
            <person name="de Groot N.N."/>
        </authorList>
    </citation>
    <scope>NUCLEOTIDE SEQUENCE [LARGE SCALE GENOMIC DNA]</scope>
    <source>
        <strain evidence="4 5">JC228</strain>
    </source>
</reference>
<protein>
    <recommendedName>
        <fullName evidence="2">Phosphoesterase</fullName>
        <ecNumber evidence="2">3.1.4.-</ecNumber>
    </recommendedName>
</protein>
<evidence type="ECO:0000256" key="2">
    <source>
        <dbReference type="RuleBase" id="RU362039"/>
    </source>
</evidence>
<dbReference type="RefSeq" id="WP_097159735.1">
    <property type="nucleotide sequence ID" value="NZ_JBEPMQ010000008.1"/>
</dbReference>
<dbReference type="Proteomes" id="UP000219546">
    <property type="component" value="Unassembled WGS sequence"/>
</dbReference>
<proteinExistence type="inferred from homology"/>
<evidence type="ECO:0000313" key="4">
    <source>
        <dbReference type="EMBL" id="SNX74009.1"/>
    </source>
</evidence>
<accession>A0A285D2L5</accession>
<dbReference type="GO" id="GO:0046872">
    <property type="term" value="F:metal ion binding"/>
    <property type="evidence" value="ECO:0007669"/>
    <property type="project" value="UniProtKB-KW"/>
</dbReference>
<dbReference type="EC" id="3.1.4.-" evidence="2"/>
<keyword evidence="2" id="KW-0479">Metal-binding</keyword>
<dbReference type="NCBIfam" id="TIGR00040">
    <property type="entry name" value="yfcE"/>
    <property type="match status" value="1"/>
</dbReference>
<organism evidence="4 5">
    <name type="scientific">Bacillus oleivorans</name>
    <dbReference type="NCBI Taxonomy" id="1448271"/>
    <lineage>
        <taxon>Bacteria</taxon>
        <taxon>Bacillati</taxon>
        <taxon>Bacillota</taxon>
        <taxon>Bacilli</taxon>
        <taxon>Bacillales</taxon>
        <taxon>Bacillaceae</taxon>
        <taxon>Bacillus</taxon>
    </lineage>
</organism>
<comment type="cofactor">
    <cofactor evidence="2">
        <name>a divalent metal cation</name>
        <dbReference type="ChEBI" id="CHEBI:60240"/>
    </cofactor>
</comment>
<dbReference type="InterPro" id="IPR024654">
    <property type="entry name" value="Calcineurin-like_PHP_lpxH"/>
</dbReference>
<dbReference type="AlphaFoldDB" id="A0A285D2L5"/>
<sequence>MKIIIMSDTHLPKRAKHLPMIVIEAIQNADLIIHAGDWTTIELYEELKELAPIQGVYGNVDSDELIKVLEDHILLDINGHKIGVTHGHLGKAKSTPVRAYDTFANEKTDLIIFGHSHIPYIKKHNDVILFNPGSPTDKRFQPQYSFGILEIKHQLTIKHHFFDHKTS</sequence>
<dbReference type="Gene3D" id="3.60.21.10">
    <property type="match status" value="1"/>
</dbReference>
<dbReference type="GO" id="GO:0016787">
    <property type="term" value="F:hydrolase activity"/>
    <property type="evidence" value="ECO:0007669"/>
    <property type="project" value="UniProtKB-UniRule"/>
</dbReference>
<evidence type="ECO:0000259" key="3">
    <source>
        <dbReference type="Pfam" id="PF12850"/>
    </source>
</evidence>